<dbReference type="GO" id="GO:0031624">
    <property type="term" value="F:ubiquitin conjugating enzyme binding"/>
    <property type="evidence" value="ECO:0000318"/>
    <property type="project" value="GO_Central"/>
</dbReference>
<dbReference type="InterPro" id="IPR044066">
    <property type="entry name" value="TRIAD_supradom"/>
</dbReference>
<comment type="cofactor">
    <cofactor evidence="2">
        <name>Zn(2+)</name>
        <dbReference type="ChEBI" id="CHEBI:29105"/>
    </cofactor>
</comment>
<keyword evidence="6" id="KW-0808">Transferase</keyword>
<keyword evidence="9 12" id="KW-0863">Zinc-finger</keyword>
<reference evidence="15" key="3">
    <citation type="submission" date="2020-06" db="EMBL/GenBank/DDBJ databases">
        <title>Helianthus annuus Genome sequencing and assembly Release 2.</title>
        <authorList>
            <person name="Gouzy J."/>
            <person name="Langlade N."/>
            <person name="Munos S."/>
        </authorList>
    </citation>
    <scope>NUCLEOTIDE SEQUENCE</scope>
    <source>
        <tissue evidence="15">Leaves</tissue>
    </source>
</reference>
<dbReference type="FunFam" id="3.30.420.10:FF:000076">
    <property type="entry name" value="RBR-type E3 ubiquitin transferase"/>
    <property type="match status" value="1"/>
</dbReference>
<evidence type="ECO:0000259" key="13">
    <source>
        <dbReference type="PROSITE" id="PS50089"/>
    </source>
</evidence>
<evidence type="ECO:0000256" key="1">
    <source>
        <dbReference type="ARBA" id="ARBA00001798"/>
    </source>
</evidence>
<keyword evidence="7" id="KW-0479">Metal-binding</keyword>
<name>A0A251SS14_HELAN</name>
<dbReference type="GO" id="GO:0061630">
    <property type="term" value="F:ubiquitin protein ligase activity"/>
    <property type="evidence" value="ECO:0000318"/>
    <property type="project" value="GO_Central"/>
</dbReference>
<dbReference type="InterPro" id="IPR036397">
    <property type="entry name" value="RNaseH_sf"/>
</dbReference>
<dbReference type="InterPro" id="IPR044730">
    <property type="entry name" value="RNase_H-like_dom_plant"/>
</dbReference>
<dbReference type="Pfam" id="PF00097">
    <property type="entry name" value="zf-C3HC4"/>
    <property type="match status" value="1"/>
</dbReference>
<dbReference type="OrthoDB" id="9977870at2759"/>
<dbReference type="InParanoid" id="A0A251SS14"/>
<dbReference type="STRING" id="4232.A0A251SS14"/>
<evidence type="ECO:0000256" key="2">
    <source>
        <dbReference type="ARBA" id="ARBA00001947"/>
    </source>
</evidence>
<comment type="similarity">
    <text evidence="4">Belongs to the RBR family. Ariadne subfamily.</text>
</comment>
<sequence>MDISDELKAAVGADSDIDFAFQLQIQEAIKASLASKPSSSNDDVFKVYFKGLVSDETVSNVKMSFAGIGVAICDTSGSCLFKSRKSFILDAGVRGTEGDRVELEALTEALNVAVNHGFKRVRIFSDCNSVYQYLNGKRKRTNNKIETLIDQLKHIQSKFTSYERFHVEQNDINFVYKLARDAITFEVAKWDNSDSGVTITEQCKICFEYTDNDNIYTVNTCRHRYCFSCIRKHAEARLLQGMLPDCPHEKCESKFGIERCKKLLKPELYNIMRSRVKEASIPLTDKVYCPFSNCSALMSKDEVKEHTPTSSSTAAGDTGMRKCVECNRRFCINCKVPWHDNVTCSDYVNSSKFRSSGEAKLKSLATKKHWRECIKCKNLVELAMGCYHIYCRCGYEFCYTCGAEWVNKKPTCKCPLWNERNILYAQPHRNGW</sequence>
<dbReference type="OMA" id="CICRENT"/>
<evidence type="ECO:0000313" key="17">
    <source>
        <dbReference type="Proteomes" id="UP000215914"/>
    </source>
</evidence>
<evidence type="ECO:0000256" key="10">
    <source>
        <dbReference type="ARBA" id="ARBA00022786"/>
    </source>
</evidence>
<evidence type="ECO:0000256" key="7">
    <source>
        <dbReference type="ARBA" id="ARBA00022723"/>
    </source>
</evidence>
<dbReference type="CDD" id="cd22582">
    <property type="entry name" value="BRcat_RBR_unk"/>
    <property type="match status" value="1"/>
</dbReference>
<dbReference type="Pfam" id="PF01485">
    <property type="entry name" value="IBR"/>
    <property type="match status" value="2"/>
</dbReference>
<keyword evidence="10" id="KW-0833">Ubl conjugation pathway</keyword>
<evidence type="ECO:0000313" key="16">
    <source>
        <dbReference type="EMBL" id="OTG01389.1"/>
    </source>
</evidence>
<evidence type="ECO:0000256" key="8">
    <source>
        <dbReference type="ARBA" id="ARBA00022737"/>
    </source>
</evidence>
<dbReference type="InterPro" id="IPR031127">
    <property type="entry name" value="E3_UB_ligase_RBR"/>
</dbReference>
<dbReference type="InterPro" id="IPR001841">
    <property type="entry name" value="Znf_RING"/>
</dbReference>
<reference evidence="15 17" key="1">
    <citation type="journal article" date="2017" name="Nature">
        <title>The sunflower genome provides insights into oil metabolism, flowering and Asterid evolution.</title>
        <authorList>
            <person name="Badouin H."/>
            <person name="Gouzy J."/>
            <person name="Grassa C.J."/>
            <person name="Murat F."/>
            <person name="Staton S.E."/>
            <person name="Cottret L."/>
            <person name="Lelandais-Briere C."/>
            <person name="Owens G.L."/>
            <person name="Carrere S."/>
            <person name="Mayjonade B."/>
            <person name="Legrand L."/>
            <person name="Gill N."/>
            <person name="Kane N.C."/>
            <person name="Bowers J.E."/>
            <person name="Hubner S."/>
            <person name="Bellec A."/>
            <person name="Berard A."/>
            <person name="Berges H."/>
            <person name="Blanchet N."/>
            <person name="Boniface M.C."/>
            <person name="Brunel D."/>
            <person name="Catrice O."/>
            <person name="Chaidir N."/>
            <person name="Claudel C."/>
            <person name="Donnadieu C."/>
            <person name="Faraut T."/>
            <person name="Fievet G."/>
            <person name="Helmstetter N."/>
            <person name="King M."/>
            <person name="Knapp S.J."/>
            <person name="Lai Z."/>
            <person name="Le Paslier M.C."/>
            <person name="Lippi Y."/>
            <person name="Lorenzon L."/>
            <person name="Mandel J.R."/>
            <person name="Marage G."/>
            <person name="Marchand G."/>
            <person name="Marquand E."/>
            <person name="Bret-Mestries E."/>
            <person name="Morien E."/>
            <person name="Nambeesan S."/>
            <person name="Nguyen T."/>
            <person name="Pegot-Espagnet P."/>
            <person name="Pouilly N."/>
            <person name="Raftis F."/>
            <person name="Sallet E."/>
            <person name="Schiex T."/>
            <person name="Thomas J."/>
            <person name="Vandecasteele C."/>
            <person name="Vares D."/>
            <person name="Vear F."/>
            <person name="Vautrin S."/>
            <person name="Crespi M."/>
            <person name="Mangin B."/>
            <person name="Burke J.M."/>
            <person name="Salse J."/>
            <person name="Munos S."/>
            <person name="Vincourt P."/>
            <person name="Rieseberg L.H."/>
            <person name="Langlade N.B."/>
        </authorList>
    </citation>
    <scope>NUCLEOTIDE SEQUENCE [LARGE SCALE GENOMIC DNA]</scope>
    <source>
        <strain evidence="17">cv. SF193</strain>
        <tissue evidence="15">Leaves</tissue>
    </source>
</reference>
<accession>A0A251SS14</accession>
<evidence type="ECO:0000256" key="12">
    <source>
        <dbReference type="PROSITE-ProRule" id="PRU00175"/>
    </source>
</evidence>
<dbReference type="Pfam" id="PF13456">
    <property type="entry name" value="RVT_3"/>
    <property type="match status" value="1"/>
</dbReference>
<dbReference type="FunFam" id="3.30.40.10:FF:000230">
    <property type="entry name" value="RBR-type E3 ubiquitin transferase"/>
    <property type="match status" value="1"/>
</dbReference>
<dbReference type="SUPFAM" id="SSF53098">
    <property type="entry name" value="Ribonuclease H-like"/>
    <property type="match status" value="1"/>
</dbReference>
<dbReference type="GO" id="GO:0008270">
    <property type="term" value="F:zinc ion binding"/>
    <property type="evidence" value="ECO:0007669"/>
    <property type="project" value="UniProtKB-KW"/>
</dbReference>
<keyword evidence="8" id="KW-0677">Repeat</keyword>
<dbReference type="InterPro" id="IPR012337">
    <property type="entry name" value="RNaseH-like_sf"/>
</dbReference>
<keyword evidence="11" id="KW-0862">Zinc</keyword>
<evidence type="ECO:0000256" key="5">
    <source>
        <dbReference type="ARBA" id="ARBA00012251"/>
    </source>
</evidence>
<dbReference type="GO" id="GO:0016567">
    <property type="term" value="P:protein ubiquitination"/>
    <property type="evidence" value="ECO:0007669"/>
    <property type="project" value="UniProtKB-UniPathway"/>
</dbReference>
<gene>
    <name evidence="16" type="ORF">HannXRQ_Chr13g0401561</name>
    <name evidence="15" type="ORF">HanXRQr2_Chr13g0586691</name>
</gene>
<evidence type="ECO:0000256" key="11">
    <source>
        <dbReference type="ARBA" id="ARBA00022833"/>
    </source>
</evidence>
<dbReference type="GO" id="GO:0000151">
    <property type="term" value="C:ubiquitin ligase complex"/>
    <property type="evidence" value="ECO:0000318"/>
    <property type="project" value="GO_Central"/>
</dbReference>
<dbReference type="SUPFAM" id="SSF57850">
    <property type="entry name" value="RING/U-box"/>
    <property type="match status" value="2"/>
</dbReference>
<dbReference type="GO" id="GO:0004523">
    <property type="term" value="F:RNA-DNA hybrid ribonuclease activity"/>
    <property type="evidence" value="ECO:0007669"/>
    <property type="project" value="InterPro"/>
</dbReference>
<dbReference type="PROSITE" id="PS00518">
    <property type="entry name" value="ZF_RING_1"/>
    <property type="match status" value="1"/>
</dbReference>
<protein>
    <recommendedName>
        <fullName evidence="5">RBR-type E3 ubiquitin transferase</fullName>
        <ecNumber evidence="5">2.3.2.31</ecNumber>
    </recommendedName>
</protein>
<feature type="domain" description="RING-type" evidence="14">
    <location>
        <begin position="199"/>
        <end position="423"/>
    </location>
</feature>
<evidence type="ECO:0000256" key="6">
    <source>
        <dbReference type="ARBA" id="ARBA00022679"/>
    </source>
</evidence>
<dbReference type="EMBL" id="MNCJ02000328">
    <property type="protein sequence ID" value="KAF5773261.1"/>
    <property type="molecule type" value="Genomic_DNA"/>
</dbReference>
<dbReference type="Gramene" id="mRNA:HanXRQr2_Chr13g0586691">
    <property type="protein sequence ID" value="mRNA:HanXRQr2_Chr13g0586691"/>
    <property type="gene ID" value="HanXRQr2_Chr13g0586691"/>
</dbReference>
<dbReference type="GO" id="GO:0003676">
    <property type="term" value="F:nucleic acid binding"/>
    <property type="evidence" value="ECO:0007669"/>
    <property type="project" value="InterPro"/>
</dbReference>
<dbReference type="Proteomes" id="UP000215914">
    <property type="component" value="Chromosome 13"/>
</dbReference>
<dbReference type="PROSITE" id="PS51873">
    <property type="entry name" value="TRIAD"/>
    <property type="match status" value="1"/>
</dbReference>
<dbReference type="InterPro" id="IPR002867">
    <property type="entry name" value="IBR_dom"/>
</dbReference>
<dbReference type="Gene3D" id="3.30.40.10">
    <property type="entry name" value="Zinc/RING finger domain, C3HC4 (zinc finger)"/>
    <property type="match status" value="1"/>
</dbReference>
<comment type="function">
    <text evidence="3">Might act as an E3 ubiquitin-protein ligase, or as part of E3 complex, which accepts ubiquitin from specific E2 ubiquitin-conjugating enzymes and then transfers it to substrates.</text>
</comment>
<dbReference type="CDD" id="cd06222">
    <property type="entry name" value="RNase_H_like"/>
    <property type="match status" value="1"/>
</dbReference>
<dbReference type="GO" id="GO:0005737">
    <property type="term" value="C:cytoplasm"/>
    <property type="evidence" value="ECO:0000318"/>
    <property type="project" value="GO_Central"/>
</dbReference>
<proteinExistence type="inferred from homology"/>
<dbReference type="PANTHER" id="PTHR11685">
    <property type="entry name" value="RBR FAMILY RING FINGER AND IBR DOMAIN-CONTAINING"/>
    <property type="match status" value="1"/>
</dbReference>
<dbReference type="AlphaFoldDB" id="A0A251SS14"/>
<evidence type="ECO:0000256" key="9">
    <source>
        <dbReference type="ARBA" id="ARBA00022771"/>
    </source>
</evidence>
<dbReference type="PROSITE" id="PS50089">
    <property type="entry name" value="ZF_RING_2"/>
    <property type="match status" value="1"/>
</dbReference>
<dbReference type="SMART" id="SM00647">
    <property type="entry name" value="IBR"/>
    <property type="match status" value="2"/>
</dbReference>
<feature type="domain" description="RING-type" evidence="13">
    <location>
        <begin position="203"/>
        <end position="250"/>
    </location>
</feature>
<dbReference type="EMBL" id="CM007902">
    <property type="protein sequence ID" value="OTG01389.1"/>
    <property type="molecule type" value="Genomic_DNA"/>
</dbReference>
<evidence type="ECO:0000256" key="4">
    <source>
        <dbReference type="ARBA" id="ARBA00005884"/>
    </source>
</evidence>
<dbReference type="UniPathway" id="UPA00143"/>
<dbReference type="Gene3D" id="3.30.420.10">
    <property type="entry name" value="Ribonuclease H-like superfamily/Ribonuclease H"/>
    <property type="match status" value="1"/>
</dbReference>
<dbReference type="EC" id="2.3.2.31" evidence="5"/>
<evidence type="ECO:0000313" key="15">
    <source>
        <dbReference type="EMBL" id="KAF5773261.1"/>
    </source>
</evidence>
<dbReference type="InterPro" id="IPR018957">
    <property type="entry name" value="Znf_C3HC4_RING-type"/>
</dbReference>
<dbReference type="InterPro" id="IPR002156">
    <property type="entry name" value="RNaseH_domain"/>
</dbReference>
<dbReference type="InterPro" id="IPR013083">
    <property type="entry name" value="Znf_RING/FYVE/PHD"/>
</dbReference>
<dbReference type="CDD" id="cd22584">
    <property type="entry name" value="Rcat_RBR_unk"/>
    <property type="match status" value="1"/>
</dbReference>
<dbReference type="InterPro" id="IPR017907">
    <property type="entry name" value="Znf_RING_CS"/>
</dbReference>
<comment type="catalytic activity">
    <reaction evidence="1">
        <text>[E2 ubiquitin-conjugating enzyme]-S-ubiquitinyl-L-cysteine + [acceptor protein]-L-lysine = [E2 ubiquitin-conjugating enzyme]-L-cysteine + [acceptor protein]-N(6)-ubiquitinyl-L-lysine.</text>
        <dbReference type="EC" id="2.3.2.31"/>
    </reaction>
</comment>
<evidence type="ECO:0000256" key="3">
    <source>
        <dbReference type="ARBA" id="ARBA00003976"/>
    </source>
</evidence>
<evidence type="ECO:0000259" key="14">
    <source>
        <dbReference type="PROSITE" id="PS51873"/>
    </source>
</evidence>
<dbReference type="Gene3D" id="1.20.120.1750">
    <property type="match status" value="1"/>
</dbReference>
<reference evidence="16" key="2">
    <citation type="submission" date="2017-02" db="EMBL/GenBank/DDBJ databases">
        <title>Sunflower complete genome.</title>
        <authorList>
            <person name="Langlade N."/>
            <person name="Munos S."/>
        </authorList>
    </citation>
    <scope>NUCLEOTIDE SEQUENCE [LARGE SCALE GENOMIC DNA]</scope>
    <source>
        <tissue evidence="16">Leaves</tissue>
    </source>
</reference>
<keyword evidence="17" id="KW-1185">Reference proteome</keyword>
<dbReference type="GO" id="GO:0006511">
    <property type="term" value="P:ubiquitin-dependent protein catabolic process"/>
    <property type="evidence" value="ECO:0000318"/>
    <property type="project" value="GO_Central"/>
</dbReference>
<organism evidence="16 17">
    <name type="scientific">Helianthus annuus</name>
    <name type="common">Common sunflower</name>
    <dbReference type="NCBI Taxonomy" id="4232"/>
    <lineage>
        <taxon>Eukaryota</taxon>
        <taxon>Viridiplantae</taxon>
        <taxon>Streptophyta</taxon>
        <taxon>Embryophyta</taxon>
        <taxon>Tracheophyta</taxon>
        <taxon>Spermatophyta</taxon>
        <taxon>Magnoliopsida</taxon>
        <taxon>eudicotyledons</taxon>
        <taxon>Gunneridae</taxon>
        <taxon>Pentapetalae</taxon>
        <taxon>asterids</taxon>
        <taxon>campanulids</taxon>
        <taxon>Asterales</taxon>
        <taxon>Asteraceae</taxon>
        <taxon>Asteroideae</taxon>
        <taxon>Heliantheae alliance</taxon>
        <taxon>Heliantheae</taxon>
        <taxon>Helianthus</taxon>
    </lineage>
</organism>